<accession>A0ABP3CY14</accession>
<keyword evidence="3" id="KW-1185">Reference proteome</keyword>
<keyword evidence="1" id="KW-0732">Signal</keyword>
<dbReference type="RefSeq" id="WP_304987546.1">
    <property type="nucleotide sequence ID" value="NZ_BAAACR010000017.1"/>
</dbReference>
<feature type="chain" id="PRO_5047006636" evidence="1">
    <location>
        <begin position="24"/>
        <end position="296"/>
    </location>
</feature>
<name>A0ABP3CY14_9FIRM</name>
<proteinExistence type="predicted"/>
<evidence type="ECO:0000256" key="1">
    <source>
        <dbReference type="SAM" id="SignalP"/>
    </source>
</evidence>
<sequence>MLRQFAAGALISVLLLGAAPVHATVDTERQLDTIANADEAWNEVLEHLADADSRYMRFATHDYPTLDIAVTDLDANGRLEVIFRTSRISKEIVSAARMQKKPAGFIKGMEHVSAVPIGVHAFIYEVTEDGTRLAPVKIDILNGDVTADAPDLRKLQYVHEISAAMGGARLYHIHTLVRENAKEWGAPVQPYRILYQTLWLTDNTLFCRLDATEEGSFGIYEEGMPEAIPRLVRVGDTELTPSNFEGSSFHEAFDKKPAVCGSVCWMSGADFRKADFRANVRPLLAASWYGFSYGLR</sequence>
<evidence type="ECO:0000313" key="3">
    <source>
        <dbReference type="Proteomes" id="UP001500399"/>
    </source>
</evidence>
<evidence type="ECO:0000313" key="2">
    <source>
        <dbReference type="EMBL" id="GAA0217831.1"/>
    </source>
</evidence>
<feature type="signal peptide" evidence="1">
    <location>
        <begin position="1"/>
        <end position="23"/>
    </location>
</feature>
<organism evidence="2 3">
    <name type="scientific">Selenomonas dianae</name>
    <dbReference type="NCBI Taxonomy" id="135079"/>
    <lineage>
        <taxon>Bacteria</taxon>
        <taxon>Bacillati</taxon>
        <taxon>Bacillota</taxon>
        <taxon>Negativicutes</taxon>
        <taxon>Selenomonadales</taxon>
        <taxon>Selenomonadaceae</taxon>
        <taxon>Selenomonas</taxon>
    </lineage>
</organism>
<protein>
    <submittedName>
        <fullName evidence="2">Uncharacterized protein</fullName>
    </submittedName>
</protein>
<reference evidence="3" key="1">
    <citation type="journal article" date="2019" name="Int. J. Syst. Evol. Microbiol.">
        <title>The Global Catalogue of Microorganisms (GCM) 10K type strain sequencing project: providing services to taxonomists for standard genome sequencing and annotation.</title>
        <authorList>
            <consortium name="The Broad Institute Genomics Platform"/>
            <consortium name="The Broad Institute Genome Sequencing Center for Infectious Disease"/>
            <person name="Wu L."/>
            <person name="Ma J."/>
        </authorList>
    </citation>
    <scope>NUCLEOTIDE SEQUENCE [LARGE SCALE GENOMIC DNA]</scope>
    <source>
        <strain evidence="3">JCM 8542</strain>
    </source>
</reference>
<gene>
    <name evidence="2" type="ORF">GCM10008919_21190</name>
</gene>
<dbReference type="Proteomes" id="UP001500399">
    <property type="component" value="Unassembled WGS sequence"/>
</dbReference>
<dbReference type="EMBL" id="BAAACR010000017">
    <property type="protein sequence ID" value="GAA0217831.1"/>
    <property type="molecule type" value="Genomic_DNA"/>
</dbReference>
<comment type="caution">
    <text evidence="2">The sequence shown here is derived from an EMBL/GenBank/DDBJ whole genome shotgun (WGS) entry which is preliminary data.</text>
</comment>